<gene>
    <name evidence="1" type="ORF">C1H46_021690</name>
</gene>
<protein>
    <submittedName>
        <fullName evidence="1">Uncharacterized protein</fullName>
    </submittedName>
</protein>
<organism evidence="1 2">
    <name type="scientific">Malus baccata</name>
    <name type="common">Siberian crab apple</name>
    <name type="synonym">Pyrus baccata</name>
    <dbReference type="NCBI Taxonomy" id="106549"/>
    <lineage>
        <taxon>Eukaryota</taxon>
        <taxon>Viridiplantae</taxon>
        <taxon>Streptophyta</taxon>
        <taxon>Embryophyta</taxon>
        <taxon>Tracheophyta</taxon>
        <taxon>Spermatophyta</taxon>
        <taxon>Magnoliopsida</taxon>
        <taxon>eudicotyledons</taxon>
        <taxon>Gunneridae</taxon>
        <taxon>Pentapetalae</taxon>
        <taxon>rosids</taxon>
        <taxon>fabids</taxon>
        <taxon>Rosales</taxon>
        <taxon>Rosaceae</taxon>
        <taxon>Amygdaloideae</taxon>
        <taxon>Maleae</taxon>
        <taxon>Malus</taxon>
    </lineage>
</organism>
<name>A0A540M1R7_MALBA</name>
<keyword evidence="2" id="KW-1185">Reference proteome</keyword>
<accession>A0A540M1R7</accession>
<evidence type="ECO:0000313" key="2">
    <source>
        <dbReference type="Proteomes" id="UP000315295"/>
    </source>
</evidence>
<dbReference type="Proteomes" id="UP000315295">
    <property type="component" value="Unassembled WGS sequence"/>
</dbReference>
<dbReference type="EMBL" id="VIEB01000388">
    <property type="protein sequence ID" value="TQD92697.1"/>
    <property type="molecule type" value="Genomic_DNA"/>
</dbReference>
<proteinExistence type="predicted"/>
<evidence type="ECO:0000313" key="1">
    <source>
        <dbReference type="EMBL" id="TQD92697.1"/>
    </source>
</evidence>
<dbReference type="AlphaFoldDB" id="A0A540M1R7"/>
<reference evidence="1 2" key="1">
    <citation type="journal article" date="2019" name="G3 (Bethesda)">
        <title>Sequencing of a Wild Apple (Malus baccata) Genome Unravels the Differences Between Cultivated and Wild Apple Species Regarding Disease Resistance and Cold Tolerance.</title>
        <authorList>
            <person name="Chen X."/>
        </authorList>
    </citation>
    <scope>NUCLEOTIDE SEQUENCE [LARGE SCALE GENOMIC DNA]</scope>
    <source>
        <strain evidence="2">cv. Shandingzi</strain>
        <tissue evidence="1">Leaves</tissue>
    </source>
</reference>
<sequence length="55" mass="6479">MRQWGRHVMEQRSVQVAVAVAVRTFIELTREIRKTHRNILVPPDHKADFHISIGF</sequence>
<comment type="caution">
    <text evidence="1">The sequence shown here is derived from an EMBL/GenBank/DDBJ whole genome shotgun (WGS) entry which is preliminary data.</text>
</comment>